<name>A0A7J6MGJ3_PERCH</name>
<dbReference type="OrthoDB" id="409173at2759"/>
<dbReference type="PRINTS" id="PR00447">
    <property type="entry name" value="NATRESASSCMP"/>
</dbReference>
<evidence type="ECO:0000256" key="1">
    <source>
        <dbReference type="ARBA" id="ARBA00004141"/>
    </source>
</evidence>
<dbReference type="GO" id="GO:0005384">
    <property type="term" value="F:manganese ion transmembrane transporter activity"/>
    <property type="evidence" value="ECO:0007669"/>
    <property type="project" value="TreeGrafter"/>
</dbReference>
<dbReference type="InterPro" id="IPR001046">
    <property type="entry name" value="NRAMP_fam"/>
</dbReference>
<gene>
    <name evidence="8" type="ORF">FOL47_001878</name>
</gene>
<feature type="region of interest" description="Disordered" evidence="6">
    <location>
        <begin position="1"/>
        <end position="82"/>
    </location>
</feature>
<feature type="transmembrane region" description="Helical" evidence="7">
    <location>
        <begin position="505"/>
        <end position="526"/>
    </location>
</feature>
<keyword evidence="4 7" id="KW-1133">Transmembrane helix</keyword>
<dbReference type="GO" id="GO:0005886">
    <property type="term" value="C:plasma membrane"/>
    <property type="evidence" value="ECO:0007669"/>
    <property type="project" value="TreeGrafter"/>
</dbReference>
<feature type="transmembrane region" description="Helical" evidence="7">
    <location>
        <begin position="266"/>
        <end position="283"/>
    </location>
</feature>
<feature type="transmembrane region" description="Helical" evidence="7">
    <location>
        <begin position="175"/>
        <end position="193"/>
    </location>
</feature>
<keyword evidence="9" id="KW-1185">Reference proteome</keyword>
<feature type="compositionally biased region" description="Low complexity" evidence="6">
    <location>
        <begin position="22"/>
        <end position="41"/>
    </location>
</feature>
<dbReference type="PANTHER" id="PTHR11706">
    <property type="entry name" value="SOLUTE CARRIER PROTEIN FAMILY 11 MEMBER"/>
    <property type="match status" value="1"/>
</dbReference>
<feature type="transmembrane region" description="Helical" evidence="7">
    <location>
        <begin position="532"/>
        <end position="553"/>
    </location>
</feature>
<comment type="subcellular location">
    <subcellularLocation>
        <location evidence="1">Membrane</location>
        <topology evidence="1">Multi-pass membrane protein</topology>
    </subcellularLocation>
</comment>
<proteinExistence type="predicted"/>
<evidence type="ECO:0000313" key="8">
    <source>
        <dbReference type="EMBL" id="KAF4670729.1"/>
    </source>
</evidence>
<evidence type="ECO:0000256" key="2">
    <source>
        <dbReference type="ARBA" id="ARBA00022448"/>
    </source>
</evidence>
<evidence type="ECO:0000313" key="9">
    <source>
        <dbReference type="Proteomes" id="UP000591131"/>
    </source>
</evidence>
<evidence type="ECO:0000256" key="7">
    <source>
        <dbReference type="SAM" id="Phobius"/>
    </source>
</evidence>
<feature type="region of interest" description="Disordered" evidence="6">
    <location>
        <begin position="604"/>
        <end position="661"/>
    </location>
</feature>
<keyword evidence="5 7" id="KW-0472">Membrane</keyword>
<evidence type="ECO:0000256" key="5">
    <source>
        <dbReference type="ARBA" id="ARBA00023136"/>
    </source>
</evidence>
<keyword evidence="2" id="KW-0813">Transport</keyword>
<feature type="transmembrane region" description="Helical" evidence="7">
    <location>
        <begin position="434"/>
        <end position="454"/>
    </location>
</feature>
<feature type="transmembrane region" description="Helical" evidence="7">
    <location>
        <begin position="131"/>
        <end position="154"/>
    </location>
</feature>
<feature type="compositionally biased region" description="Acidic residues" evidence="6">
    <location>
        <begin position="612"/>
        <end position="622"/>
    </location>
</feature>
<dbReference type="GO" id="GO:0034755">
    <property type="term" value="P:iron ion transmembrane transport"/>
    <property type="evidence" value="ECO:0007669"/>
    <property type="project" value="TreeGrafter"/>
</dbReference>
<accession>A0A7J6MGJ3</accession>
<sequence length="661" mass="72055">MSNASGVAEDVPAPATLPPPAEGGFEESSPSSTTTTFSTGSLVNVNAGDDDTTMASQSPKEKSGMSDDEDPGPIIREGHRVDLPIDPPGVKFSFRTFFKYTGPGWLMSLAYLDPGNLEADLQAGAFTGFQLLWVLFLAHVAGLMLQICACRIGAATGESLAENCRRGYSRKVSNILWIMSEIAIIGSDIQEVVGTATAFHVLFGIDMWIGVLITAADTLTFLFIQIWHGMRVMEAFIFILIMVMMGCFFANMAITSPPAVDVAKGFIPEVSSYAIMQLVGIVVQSRNIDSKNHEMVRQANKYLSIDACSSILISFIINMAVVCSFAYGMFSEHCARKSNGPLACLSSPDDWSVNACDPSDPICQCTTGYGETGICAMVGLENAAEALSSVISSDAMKYIFAVGVLAAGQASTLTGTMAGQYVMEGFMHIKISMWVRVLLTRTIALGPALAIALLESAISGMNGVNAWLNILQSIQLPFALLPLLHYSMSKKVMGDFALNRWWSAFIWMLALIILAINVYLIITTLVPLDWPWYAWAIIGAVAYLYASLCFYCVKEDLYRGMQYIKQDMMICFGPLIRGVKYLYHSTSKAVKRLLGKDRKNNDSIDEVKKSEDDSESDDDDDGGITSMSSSTPMSAEVRQQYQADEVLIRTPSNQPVTELQH</sequence>
<feature type="transmembrane region" description="Helical" evidence="7">
    <location>
        <begin position="199"/>
        <end position="223"/>
    </location>
</feature>
<evidence type="ECO:0000256" key="3">
    <source>
        <dbReference type="ARBA" id="ARBA00022692"/>
    </source>
</evidence>
<dbReference type="Proteomes" id="UP000591131">
    <property type="component" value="Unassembled WGS sequence"/>
</dbReference>
<evidence type="ECO:0000256" key="6">
    <source>
        <dbReference type="SAM" id="MobiDB-lite"/>
    </source>
</evidence>
<dbReference type="AlphaFoldDB" id="A0A7J6MGJ3"/>
<organism evidence="8 9">
    <name type="scientific">Perkinsus chesapeaki</name>
    <name type="common">Clam parasite</name>
    <name type="synonym">Perkinsus andrewsi</name>
    <dbReference type="NCBI Taxonomy" id="330153"/>
    <lineage>
        <taxon>Eukaryota</taxon>
        <taxon>Sar</taxon>
        <taxon>Alveolata</taxon>
        <taxon>Perkinsozoa</taxon>
        <taxon>Perkinsea</taxon>
        <taxon>Perkinsida</taxon>
        <taxon>Perkinsidae</taxon>
        <taxon>Perkinsus</taxon>
    </lineage>
</organism>
<dbReference type="NCBIfam" id="NF037982">
    <property type="entry name" value="Nramp_1"/>
    <property type="match status" value="1"/>
</dbReference>
<keyword evidence="3 7" id="KW-0812">Transmembrane</keyword>
<feature type="compositionally biased region" description="Polar residues" evidence="6">
    <location>
        <begin position="650"/>
        <end position="661"/>
    </location>
</feature>
<dbReference type="EMBL" id="JAAPAO010000147">
    <property type="protein sequence ID" value="KAF4670729.1"/>
    <property type="molecule type" value="Genomic_DNA"/>
</dbReference>
<feature type="transmembrane region" description="Helical" evidence="7">
    <location>
        <begin position="303"/>
        <end position="330"/>
    </location>
</feature>
<feature type="transmembrane region" description="Helical" evidence="7">
    <location>
        <begin position="398"/>
        <end position="422"/>
    </location>
</feature>
<feature type="transmembrane region" description="Helical" evidence="7">
    <location>
        <begin position="466"/>
        <end position="484"/>
    </location>
</feature>
<dbReference type="Pfam" id="PF01566">
    <property type="entry name" value="Nramp"/>
    <property type="match status" value="1"/>
</dbReference>
<dbReference type="GO" id="GO:0015086">
    <property type="term" value="F:cadmium ion transmembrane transporter activity"/>
    <property type="evidence" value="ECO:0007669"/>
    <property type="project" value="TreeGrafter"/>
</dbReference>
<dbReference type="NCBIfam" id="TIGR01197">
    <property type="entry name" value="nramp"/>
    <property type="match status" value="1"/>
</dbReference>
<reference evidence="8 9" key="1">
    <citation type="submission" date="2020-04" db="EMBL/GenBank/DDBJ databases">
        <title>Perkinsus chesapeaki whole genome sequence.</title>
        <authorList>
            <person name="Bogema D.R."/>
        </authorList>
    </citation>
    <scope>NUCLEOTIDE SEQUENCE [LARGE SCALE GENOMIC DNA]</scope>
    <source>
        <strain evidence="8">ATCC PRA-425</strain>
    </source>
</reference>
<feature type="transmembrane region" description="Helical" evidence="7">
    <location>
        <begin position="235"/>
        <end position="254"/>
    </location>
</feature>
<comment type="caution">
    <text evidence="8">The sequence shown here is derived from an EMBL/GenBank/DDBJ whole genome shotgun (WGS) entry which is preliminary data.</text>
</comment>
<protein>
    <submittedName>
        <fullName evidence="8">Uncharacterized protein</fullName>
    </submittedName>
</protein>
<dbReference type="PANTHER" id="PTHR11706:SF33">
    <property type="entry name" value="NATURAL RESISTANCE-ASSOCIATED MACROPHAGE PROTEIN 2"/>
    <property type="match status" value="1"/>
</dbReference>
<evidence type="ECO:0000256" key="4">
    <source>
        <dbReference type="ARBA" id="ARBA00022989"/>
    </source>
</evidence>